<keyword evidence="5" id="KW-1185">Reference proteome</keyword>
<feature type="region of interest" description="Disordered" evidence="2">
    <location>
        <begin position="33"/>
        <end position="177"/>
    </location>
</feature>
<protein>
    <submittedName>
        <fullName evidence="4">Uncharacterized protein</fullName>
    </submittedName>
</protein>
<feature type="compositionally biased region" description="Polar residues" evidence="2">
    <location>
        <begin position="541"/>
        <end position="556"/>
    </location>
</feature>
<feature type="region of interest" description="Disordered" evidence="2">
    <location>
        <begin position="840"/>
        <end position="924"/>
    </location>
</feature>
<feature type="compositionally biased region" description="Polar residues" evidence="2">
    <location>
        <begin position="334"/>
        <end position="366"/>
    </location>
</feature>
<feature type="compositionally biased region" description="Low complexity" evidence="2">
    <location>
        <begin position="711"/>
        <end position="722"/>
    </location>
</feature>
<feature type="compositionally biased region" description="Polar residues" evidence="2">
    <location>
        <begin position="676"/>
        <end position="710"/>
    </location>
</feature>
<gene>
    <name evidence="4" type="ORF">LNINA_LOCUS14589</name>
</gene>
<sequence>MKVTLLLLIVGFCIVSAKYLPYESNDSNRILLRNKRSDSEESNSSVENSSNEDSDDDNSAERKLKEQELKLHEKEEKARRKALEREEKIKRKEEELKRKLEEKREREEQKQQEKKEKEERKLQEKIEKEKRKEEEHQRKLEEKRLKDERKRQEKQLQELQKEALKPESQDSFLETEEENSVELEDVWRQHIYTKYGLNFASTALEKKAALNKYIEEELGLQANSTKSERRRAILNLIQTKLQNDAAEREAIRQQVLSHVNAVTLQKLRSDLEKDIEDLNNKTDLLKNVSLPWAVPLQENIQEKKTFLQALSQFLGNILPNWIAGNPAQNKPDESQTNENSQNDGSNTISSVSANAPNTVDSINDASGSKPVLGDIGIVTEEAGSSIYNNNAGSQNSNQALDDSNGNVNNENESVNSVILGTDENNLSSASPTDTGDSSVAQGSSDSTTSEINQVASNDSILSSEENNLSSARPIDTVNNGNEDNIDINSVPADQSQNSASEVNLNKPLTSENTNTVGNDIGTPETGSGNLSEGSNDEKESGSNGVTSTSITNGIETNTLISSENGVTEVKQDGALVSLVEDSTGDKPGNADSFPQNESNLDVNNNDEPNSNPTLQGIESGSSSIDLTEGSGNNNNLSNTIADKVSSGDSVDVNTALQTEANPSPNENSLADGDSPNIVNQDNVVTDASTSSPLEENSNSVTGGSQTNQVLEESSVGSVSGTTNPSTENVVENKSNISGSNEPSLSQSNIDSANIAESVNESTPNDSNAVIINEPADSTIEGNTNLGDNAESDLLNKNESVTEGSVKEIVITDNSATTVISENPVGTEATNTEAVDLVNTGSDVEGEQNTNLESVDPISQQEEKETSNDVSNAVTDPSASNNELQSISSDAVTEPASSTGVVSDAKQSEQGVAEEESTVYESGTTESVSYTPVEVVEDFTIISEPGATVVEIVAQ</sequence>
<dbReference type="EMBL" id="CAVLEF010000280">
    <property type="protein sequence ID" value="CAK1555801.1"/>
    <property type="molecule type" value="Genomic_DNA"/>
</dbReference>
<feature type="compositionally biased region" description="Basic and acidic residues" evidence="2">
    <location>
        <begin position="59"/>
        <end position="168"/>
    </location>
</feature>
<feature type="region of interest" description="Disordered" evidence="2">
    <location>
        <begin position="580"/>
        <end position="747"/>
    </location>
</feature>
<feature type="compositionally biased region" description="Polar residues" evidence="2">
    <location>
        <begin position="723"/>
        <end position="747"/>
    </location>
</feature>
<feature type="compositionally biased region" description="Polar residues" evidence="2">
    <location>
        <begin position="867"/>
        <end position="900"/>
    </location>
</feature>
<reference evidence="4 5" key="1">
    <citation type="submission" date="2023-11" db="EMBL/GenBank/DDBJ databases">
        <authorList>
            <person name="Okamura Y."/>
        </authorList>
    </citation>
    <scope>NUCLEOTIDE SEQUENCE [LARGE SCALE GENOMIC DNA]</scope>
</reference>
<feature type="compositionally biased region" description="Low complexity" evidence="2">
    <location>
        <begin position="388"/>
        <end position="417"/>
    </location>
</feature>
<feature type="coiled-coil region" evidence="1">
    <location>
        <begin position="261"/>
        <end position="288"/>
    </location>
</feature>
<feature type="compositionally biased region" description="Polar residues" evidence="2">
    <location>
        <begin position="592"/>
        <end position="668"/>
    </location>
</feature>
<organism evidence="4 5">
    <name type="scientific">Leptosia nina</name>
    <dbReference type="NCBI Taxonomy" id="320188"/>
    <lineage>
        <taxon>Eukaryota</taxon>
        <taxon>Metazoa</taxon>
        <taxon>Ecdysozoa</taxon>
        <taxon>Arthropoda</taxon>
        <taxon>Hexapoda</taxon>
        <taxon>Insecta</taxon>
        <taxon>Pterygota</taxon>
        <taxon>Neoptera</taxon>
        <taxon>Endopterygota</taxon>
        <taxon>Lepidoptera</taxon>
        <taxon>Glossata</taxon>
        <taxon>Ditrysia</taxon>
        <taxon>Papilionoidea</taxon>
        <taxon>Pieridae</taxon>
        <taxon>Pierinae</taxon>
        <taxon>Leptosia</taxon>
    </lineage>
</organism>
<evidence type="ECO:0000256" key="2">
    <source>
        <dbReference type="SAM" id="MobiDB-lite"/>
    </source>
</evidence>
<dbReference type="Proteomes" id="UP001497472">
    <property type="component" value="Unassembled WGS sequence"/>
</dbReference>
<keyword evidence="3" id="KW-0732">Signal</keyword>
<evidence type="ECO:0000313" key="5">
    <source>
        <dbReference type="Proteomes" id="UP001497472"/>
    </source>
</evidence>
<feature type="region of interest" description="Disordered" evidence="2">
    <location>
        <begin position="324"/>
        <end position="370"/>
    </location>
</feature>
<feature type="region of interest" description="Disordered" evidence="2">
    <location>
        <begin position="388"/>
        <end position="556"/>
    </location>
</feature>
<feature type="compositionally biased region" description="Polar residues" evidence="2">
    <location>
        <begin position="840"/>
        <end position="859"/>
    </location>
</feature>
<feature type="chain" id="PRO_5043595093" evidence="3">
    <location>
        <begin position="18"/>
        <end position="954"/>
    </location>
</feature>
<feature type="compositionally biased region" description="Low complexity" evidence="2">
    <location>
        <begin position="456"/>
        <end position="470"/>
    </location>
</feature>
<evidence type="ECO:0000256" key="3">
    <source>
        <dbReference type="SAM" id="SignalP"/>
    </source>
</evidence>
<feature type="signal peptide" evidence="3">
    <location>
        <begin position="1"/>
        <end position="17"/>
    </location>
</feature>
<feature type="compositionally biased region" description="Polar residues" evidence="2">
    <location>
        <begin position="491"/>
        <end position="517"/>
    </location>
</feature>
<proteinExistence type="predicted"/>
<feature type="compositionally biased region" description="Polar residues" evidence="2">
    <location>
        <begin position="422"/>
        <end position="455"/>
    </location>
</feature>
<comment type="caution">
    <text evidence="4">The sequence shown here is derived from an EMBL/GenBank/DDBJ whole genome shotgun (WGS) entry which is preliminary data.</text>
</comment>
<dbReference type="AlphaFoldDB" id="A0AAV1K3T5"/>
<accession>A0AAV1K3T5</accession>
<evidence type="ECO:0000256" key="1">
    <source>
        <dbReference type="SAM" id="Coils"/>
    </source>
</evidence>
<keyword evidence="1" id="KW-0175">Coiled coil</keyword>
<feature type="compositionally biased region" description="Polar residues" evidence="2">
    <location>
        <begin position="524"/>
        <end position="533"/>
    </location>
</feature>
<name>A0AAV1K3T5_9NEOP</name>
<evidence type="ECO:0000313" key="4">
    <source>
        <dbReference type="EMBL" id="CAK1555801.1"/>
    </source>
</evidence>